<dbReference type="EC" id="4.2.1.3" evidence="6"/>
<evidence type="ECO:0000256" key="7">
    <source>
        <dbReference type="ARBA" id="ARBA00013250"/>
    </source>
</evidence>
<dbReference type="GO" id="GO:0019629">
    <property type="term" value="P:propionate catabolic process, 2-methylcitrate cycle"/>
    <property type="evidence" value="ECO:0007669"/>
    <property type="project" value="TreeGrafter"/>
</dbReference>
<dbReference type="PROSITE" id="PS01244">
    <property type="entry name" value="ACONITASE_2"/>
    <property type="match status" value="1"/>
</dbReference>
<dbReference type="FunFam" id="3.20.19.10:FF:000004">
    <property type="entry name" value="Aconitate hydratase B"/>
    <property type="match status" value="1"/>
</dbReference>
<dbReference type="EC" id="4.2.1.99" evidence="7"/>
<evidence type="ECO:0000256" key="21">
    <source>
        <dbReference type="ARBA" id="ARBA00032417"/>
    </source>
</evidence>
<evidence type="ECO:0000256" key="11">
    <source>
        <dbReference type="ARBA" id="ARBA00022723"/>
    </source>
</evidence>
<dbReference type="Gene3D" id="3.30.499.10">
    <property type="entry name" value="Aconitase, domain 3"/>
    <property type="match status" value="2"/>
</dbReference>
<evidence type="ECO:0000256" key="20">
    <source>
        <dbReference type="ARBA" id="ARBA00031977"/>
    </source>
</evidence>
<dbReference type="CDD" id="cd01576">
    <property type="entry name" value="AcnB_Swivel"/>
    <property type="match status" value="1"/>
</dbReference>
<evidence type="ECO:0000256" key="10">
    <source>
        <dbReference type="ARBA" id="ARBA00022532"/>
    </source>
</evidence>
<evidence type="ECO:0000313" key="25">
    <source>
        <dbReference type="EMBL" id="GFH54550.1"/>
    </source>
</evidence>
<reference evidence="25 26" key="1">
    <citation type="journal article" date="2021" name="Sci. Rep.">
        <title>The genome of the diatom Chaetoceros tenuissimus carries an ancient integrated fragment of an extant virus.</title>
        <authorList>
            <person name="Hongo Y."/>
            <person name="Kimura K."/>
            <person name="Takaki Y."/>
            <person name="Yoshida Y."/>
            <person name="Baba S."/>
            <person name="Kobayashi G."/>
            <person name="Nagasaki K."/>
            <person name="Hano T."/>
            <person name="Tomaru Y."/>
        </authorList>
    </citation>
    <scope>NUCLEOTIDE SEQUENCE [LARGE SCALE GENOMIC DNA]</scope>
    <source>
        <strain evidence="25 26">NIES-3715</strain>
    </source>
</reference>
<organism evidence="25 26">
    <name type="scientific">Chaetoceros tenuissimus</name>
    <dbReference type="NCBI Taxonomy" id="426638"/>
    <lineage>
        <taxon>Eukaryota</taxon>
        <taxon>Sar</taxon>
        <taxon>Stramenopiles</taxon>
        <taxon>Ochrophyta</taxon>
        <taxon>Bacillariophyta</taxon>
        <taxon>Coscinodiscophyceae</taxon>
        <taxon>Chaetocerotophycidae</taxon>
        <taxon>Chaetocerotales</taxon>
        <taxon>Chaetocerotaceae</taxon>
        <taxon>Chaetoceros</taxon>
    </lineage>
</organism>
<dbReference type="SUPFAM" id="SSF52016">
    <property type="entry name" value="LeuD/IlvD-like"/>
    <property type="match status" value="1"/>
</dbReference>
<dbReference type="Pfam" id="PF06434">
    <property type="entry name" value="Aconitase_2_N"/>
    <property type="match status" value="1"/>
</dbReference>
<dbReference type="SUPFAM" id="SSF74778">
    <property type="entry name" value="Aconitase B, N-terminal domain"/>
    <property type="match status" value="1"/>
</dbReference>
<dbReference type="GO" id="GO:0005829">
    <property type="term" value="C:cytosol"/>
    <property type="evidence" value="ECO:0007669"/>
    <property type="project" value="InterPro"/>
</dbReference>
<evidence type="ECO:0000256" key="18">
    <source>
        <dbReference type="ARBA" id="ARBA00031081"/>
    </source>
</evidence>
<comment type="catalytic activity">
    <reaction evidence="16">
        <text>citrate = D-threo-isocitrate</text>
        <dbReference type="Rhea" id="RHEA:10336"/>
        <dbReference type="ChEBI" id="CHEBI:15562"/>
        <dbReference type="ChEBI" id="CHEBI:16947"/>
        <dbReference type="EC" id="4.2.1.3"/>
    </reaction>
</comment>
<dbReference type="GO" id="GO:0046872">
    <property type="term" value="F:metal ion binding"/>
    <property type="evidence" value="ECO:0007669"/>
    <property type="project" value="UniProtKB-KW"/>
</dbReference>
<evidence type="ECO:0000313" key="26">
    <source>
        <dbReference type="Proteomes" id="UP001054902"/>
    </source>
</evidence>
<evidence type="ECO:0000256" key="4">
    <source>
        <dbReference type="ARBA" id="ARBA00005026"/>
    </source>
</evidence>
<evidence type="ECO:0000256" key="6">
    <source>
        <dbReference type="ARBA" id="ARBA00012926"/>
    </source>
</evidence>
<evidence type="ECO:0000256" key="17">
    <source>
        <dbReference type="ARBA" id="ARBA00030846"/>
    </source>
</evidence>
<evidence type="ECO:0000256" key="9">
    <source>
        <dbReference type="ARBA" id="ARBA00022485"/>
    </source>
</evidence>
<keyword evidence="26" id="KW-1185">Reference proteome</keyword>
<dbReference type="InterPro" id="IPR018136">
    <property type="entry name" value="Aconitase_4Fe-4S_BS"/>
</dbReference>
<keyword evidence="12" id="KW-0694">RNA-binding</keyword>
<sequence length="962" mass="103505">MVSFAAVRRVASLGRSRRSNMNFLSTASFDTSTNESGNHSSSTRFLSSSVLNSRINRVASPSSSSAFSPQARNLSAFLDSYDAHVDERATLADGLGVAPKPLDAAQCQDLIDEIKAFSGSQEEGDRLVDILSNRVPPGVDEAAYVKAAYLSAIAKGDDSSSLVSRELAIKLLGTMQGGYNVGTLVELLKDSDESISALAAEQLKHTLLVFDAFYDVEEMHKQGVKAATEVMESWANAEWFLQKPQVQEKITVTVFKVTGETNTDDLSPAQDAWSRPDIPLHAVAMLKNSRDGIEPVADGTIGPLKQIAELQEKGYPLAYVGDVVGTGSSRKSATNSVLWFMGEDIPYVPNIKSGGVCIGGKIAPIFFNTMEDSGALPIEMDVNDLNMGDTIDIYPFEGKVCKAGTDEVITEFGLKTPVILDEVRAGGRIPLIIGRGITSKARVALGRDASVADTFKLPEEPENNPEGFTLAQKMVGRACGVDGVVPGQYCEPLMTTVGSQDTTGPMTRDELRSLACLGFSADLVMQSFCHTAAYPKPVDVVTHHTLPDFIRTRGGVSLRPGDGIIHSWLNRMLIPDTVGTGGDSHTRFPIGISFPAGSGLVAFAGATGIMPLDMPESVLVRFSGTMQPGVTLRDLVQAIPYTAIQMGLLTTEKKGKKNIFSGRILEIEGLPDLKCEQAFELSDASAERSAAGCTIQLNKEPIIEYLNSNVVMLKWMIAEGYGDARTLERRIARMEEWLADPQLLEADPKAEYAAVIDINLDEITEPILALPNDPDASAKLSEVQGENIDEVFIGSCMTNIGHFRAAGKLLDKVSEPIPTRLWVAPPTKMDEAQLTEEGYYSIFGSAGARTEMPGCSLCMGNQARVAPGCTVVSTSTRNFPNRLGQGANVYLASAELAAVASILGRLPTPDEYLQYMGQVDATAADTYRYLNFDELPDFVEKASSVEISDEMKAAAHKLQAGE</sequence>
<dbReference type="CDD" id="cd01581">
    <property type="entry name" value="AcnB"/>
    <property type="match status" value="1"/>
</dbReference>
<proteinExistence type="inferred from homology"/>
<keyword evidence="10" id="KW-0816">Tricarboxylic acid cycle</keyword>
<feature type="domain" description="Aconitase B swivel" evidence="23">
    <location>
        <begin position="252"/>
        <end position="468"/>
    </location>
</feature>
<dbReference type="PANTHER" id="PTHR43160:SF4">
    <property type="entry name" value="ACONITATE HYDRATASE B"/>
    <property type="match status" value="1"/>
</dbReference>
<dbReference type="GO" id="GO:0047456">
    <property type="term" value="F:2-methylisocitrate dehydratase activity"/>
    <property type="evidence" value="ECO:0007669"/>
    <property type="project" value="UniProtKB-EC"/>
</dbReference>
<comment type="pathway">
    <text evidence="3">Carbohydrate metabolism; tricarboxylic acid cycle; isocitrate from oxaloacetate: step 2/2.</text>
</comment>
<evidence type="ECO:0000256" key="16">
    <source>
        <dbReference type="ARBA" id="ARBA00023501"/>
    </source>
</evidence>
<dbReference type="GO" id="GO:0051539">
    <property type="term" value="F:4 iron, 4 sulfur cluster binding"/>
    <property type="evidence" value="ECO:0007669"/>
    <property type="project" value="UniProtKB-KW"/>
</dbReference>
<comment type="similarity">
    <text evidence="5">Belongs to the aconitase/IPM isomerase family.</text>
</comment>
<evidence type="ECO:0000256" key="8">
    <source>
        <dbReference type="ARBA" id="ARBA00019379"/>
    </source>
</evidence>
<name>A0AAD3D110_9STRA</name>
<dbReference type="InterPro" id="IPR015931">
    <property type="entry name" value="Acnase/IPM_dHydase_lsu_aba_1/3"/>
</dbReference>
<dbReference type="InterPro" id="IPR001030">
    <property type="entry name" value="Acoase/IPM_deHydtase_lsu_aba"/>
</dbReference>
<comment type="pathway">
    <text evidence="4">Organic acid metabolism; propanoate degradation.</text>
</comment>
<keyword evidence="13" id="KW-0408">Iron</keyword>
<dbReference type="InterPro" id="IPR036288">
    <property type="entry name" value="Aconitase_B_HEAT-like_dom_sf"/>
</dbReference>
<evidence type="ECO:0000259" key="24">
    <source>
        <dbReference type="Pfam" id="PF11791"/>
    </source>
</evidence>
<dbReference type="Pfam" id="PF11791">
    <property type="entry name" value="Aconitase_B_N"/>
    <property type="match status" value="1"/>
</dbReference>
<dbReference type="FunFam" id="3.30.499.10:FF:000001">
    <property type="entry name" value="Aconitate hydratase B"/>
    <property type="match status" value="1"/>
</dbReference>
<dbReference type="FunFam" id="3.30.499.10:FF:000008">
    <property type="entry name" value="Aconitate hydratase B"/>
    <property type="match status" value="1"/>
</dbReference>
<protein>
    <recommendedName>
        <fullName evidence="8">Aconitate hydratase B</fullName>
        <ecNumber evidence="6">4.2.1.3</ecNumber>
        <ecNumber evidence="7">4.2.1.99</ecNumber>
    </recommendedName>
    <alternativeName>
        <fullName evidence="19">(2R,3S)-2-methylisocitrate dehydratase</fullName>
    </alternativeName>
    <alternativeName>
        <fullName evidence="17">(2S,3R)-3-hydroxybutane-1,2,3-tricarboxylate dehydratase</fullName>
    </alternativeName>
    <alternativeName>
        <fullName evidence="21">2-methyl-cis-aconitate hydratase</fullName>
    </alternativeName>
    <alternativeName>
        <fullName evidence="20">Iron-responsive protein-like</fullName>
    </alternativeName>
    <alternativeName>
        <fullName evidence="18">RNA-binding protein</fullName>
    </alternativeName>
</protein>
<dbReference type="PROSITE" id="PS00450">
    <property type="entry name" value="ACONITASE_1"/>
    <property type="match status" value="1"/>
</dbReference>
<dbReference type="InterPro" id="IPR015928">
    <property type="entry name" value="Aconitase/3IPM_dehydase_swvl"/>
</dbReference>
<feature type="domain" description="Aconitase/3-isopropylmalate dehydratase large subunit alpha/beta/alpha" evidence="22">
    <location>
        <begin position="557"/>
        <end position="904"/>
    </location>
</feature>
<evidence type="ECO:0000256" key="19">
    <source>
        <dbReference type="ARBA" id="ARBA00031613"/>
    </source>
</evidence>
<comment type="caution">
    <text evidence="25">The sequence shown here is derived from an EMBL/GenBank/DDBJ whole genome shotgun (WGS) entry which is preliminary data.</text>
</comment>
<dbReference type="InterPro" id="IPR050926">
    <property type="entry name" value="Aconitase/IPM_isomerase"/>
</dbReference>
<evidence type="ECO:0000256" key="15">
    <source>
        <dbReference type="ARBA" id="ARBA00023239"/>
    </source>
</evidence>
<dbReference type="EMBL" id="BLLK01000047">
    <property type="protein sequence ID" value="GFH54550.1"/>
    <property type="molecule type" value="Genomic_DNA"/>
</dbReference>
<comment type="cofactor">
    <cofactor evidence="2">
        <name>[4Fe-4S] cluster</name>
        <dbReference type="ChEBI" id="CHEBI:49883"/>
    </cofactor>
</comment>
<dbReference type="Proteomes" id="UP001054902">
    <property type="component" value="Unassembled WGS sequence"/>
</dbReference>
<keyword evidence="11" id="KW-0479">Metal-binding</keyword>
<dbReference type="AlphaFoldDB" id="A0AAD3D110"/>
<dbReference type="GO" id="GO:0006099">
    <property type="term" value="P:tricarboxylic acid cycle"/>
    <property type="evidence" value="ECO:0007669"/>
    <property type="project" value="UniProtKB-KW"/>
</dbReference>
<keyword evidence="9" id="KW-0004">4Fe-4S</keyword>
<dbReference type="GO" id="GO:0003723">
    <property type="term" value="F:RNA binding"/>
    <property type="evidence" value="ECO:0007669"/>
    <property type="project" value="UniProtKB-KW"/>
</dbReference>
<feature type="domain" description="Aconitase B HEAT-like" evidence="24">
    <location>
        <begin position="81"/>
        <end position="240"/>
    </location>
</feature>
<dbReference type="GO" id="GO:0003994">
    <property type="term" value="F:aconitate hydratase activity"/>
    <property type="evidence" value="ECO:0007669"/>
    <property type="project" value="UniProtKB-EC"/>
</dbReference>
<dbReference type="InterPro" id="IPR036008">
    <property type="entry name" value="Aconitase_4Fe-4S_dom"/>
</dbReference>
<evidence type="ECO:0000259" key="23">
    <source>
        <dbReference type="Pfam" id="PF06434"/>
    </source>
</evidence>
<keyword evidence="15" id="KW-0456">Lyase</keyword>
<dbReference type="SUPFAM" id="SSF53732">
    <property type="entry name" value="Aconitase iron-sulfur domain"/>
    <property type="match status" value="1"/>
</dbReference>
<dbReference type="NCBIfam" id="TIGR00117">
    <property type="entry name" value="acnB"/>
    <property type="match status" value="1"/>
</dbReference>
<dbReference type="Gene3D" id="1.25.40.310">
    <property type="entry name" value="Aconitate B, HEAT-like domain"/>
    <property type="match status" value="1"/>
</dbReference>
<evidence type="ECO:0000256" key="2">
    <source>
        <dbReference type="ARBA" id="ARBA00001966"/>
    </source>
</evidence>
<dbReference type="Gene3D" id="3.20.19.10">
    <property type="entry name" value="Aconitase, domain 4"/>
    <property type="match status" value="1"/>
</dbReference>
<evidence type="ECO:0000259" key="22">
    <source>
        <dbReference type="Pfam" id="PF00330"/>
    </source>
</evidence>
<comment type="catalytic activity">
    <reaction evidence="1">
        <text>(2S,3R)-3-hydroxybutane-1,2,3-tricarboxylate = 2-methyl-cis-aconitate + H2O</text>
        <dbReference type="Rhea" id="RHEA:17941"/>
        <dbReference type="ChEBI" id="CHEBI:15377"/>
        <dbReference type="ChEBI" id="CHEBI:57429"/>
        <dbReference type="ChEBI" id="CHEBI:57872"/>
        <dbReference type="EC" id="4.2.1.99"/>
    </reaction>
</comment>
<evidence type="ECO:0000256" key="14">
    <source>
        <dbReference type="ARBA" id="ARBA00023014"/>
    </source>
</evidence>
<gene>
    <name evidence="25" type="ORF">CTEN210_11026</name>
</gene>
<dbReference type="PANTHER" id="PTHR43160">
    <property type="entry name" value="ACONITATE HYDRATASE B"/>
    <property type="match status" value="1"/>
</dbReference>
<dbReference type="NCBIfam" id="NF006690">
    <property type="entry name" value="PRK09238.1"/>
    <property type="match status" value="1"/>
</dbReference>
<dbReference type="InterPro" id="IPR015933">
    <property type="entry name" value="Aconitase_B_HEAT-like_dom"/>
</dbReference>
<accession>A0AAD3D110</accession>
<evidence type="ECO:0000256" key="3">
    <source>
        <dbReference type="ARBA" id="ARBA00004717"/>
    </source>
</evidence>
<dbReference type="Gene3D" id="3.40.1060.10">
    <property type="entry name" value="Aconitase, Domain 2"/>
    <property type="match status" value="1"/>
</dbReference>
<evidence type="ECO:0000256" key="12">
    <source>
        <dbReference type="ARBA" id="ARBA00022884"/>
    </source>
</evidence>
<dbReference type="InterPro" id="IPR015932">
    <property type="entry name" value="Aconitase_dom2"/>
</dbReference>
<dbReference type="InterPro" id="IPR015929">
    <property type="entry name" value="Aconitase_B_swivel"/>
</dbReference>
<evidence type="ECO:0000256" key="13">
    <source>
        <dbReference type="ARBA" id="ARBA00023004"/>
    </source>
</evidence>
<dbReference type="Pfam" id="PF00330">
    <property type="entry name" value="Aconitase"/>
    <property type="match status" value="1"/>
</dbReference>
<evidence type="ECO:0000256" key="5">
    <source>
        <dbReference type="ARBA" id="ARBA00007185"/>
    </source>
</evidence>
<dbReference type="InterPro" id="IPR004406">
    <property type="entry name" value="Aconitase_B"/>
</dbReference>
<evidence type="ECO:0000256" key="1">
    <source>
        <dbReference type="ARBA" id="ARBA00000118"/>
    </source>
</evidence>
<keyword evidence="14" id="KW-0411">Iron-sulfur</keyword>